<evidence type="ECO:0000259" key="1">
    <source>
        <dbReference type="Pfam" id="PF09511"/>
    </source>
</evidence>
<dbReference type="AlphaFoldDB" id="A0A9X7ASL6"/>
<dbReference type="EMBL" id="NVCO01000007">
    <property type="protein sequence ID" value="PFT50827.1"/>
    <property type="molecule type" value="Genomic_DNA"/>
</dbReference>
<gene>
    <name evidence="2" type="ORF">COK72_02135</name>
</gene>
<evidence type="ECO:0000313" key="3">
    <source>
        <dbReference type="Proteomes" id="UP000226106"/>
    </source>
</evidence>
<comment type="caution">
    <text evidence="2">The sequence shown here is derived from an EMBL/GenBank/DDBJ whole genome shotgun (WGS) entry which is preliminary data.</text>
</comment>
<dbReference type="InterPro" id="IPR019039">
    <property type="entry name" value="T4-Rnl1-like_N"/>
</dbReference>
<feature type="domain" description="T4 RNA ligase 1-like N-terminal" evidence="1">
    <location>
        <begin position="53"/>
        <end position="247"/>
    </location>
</feature>
<accession>A0A9X7ASL6</accession>
<dbReference type="RefSeq" id="WP_098640120.1">
    <property type="nucleotide sequence ID" value="NZ_NVCO01000007.1"/>
</dbReference>
<dbReference type="Proteomes" id="UP000226106">
    <property type="component" value="Unassembled WGS sequence"/>
</dbReference>
<proteinExistence type="predicted"/>
<sequence length="378" mass="44163">MQFTLADYKKFQLEKEEGYITEKRHPWFKNLVILNYTNRAVVDRRWNNETMMARGLILDTNTLEVVAKPFPKFFNMDENLEYQRDIPRCDCNPPTLTVKQDGSLGISYMMGNALFWATRGSFESKQAFIANEIWDRKYATKIIKDEKLRETLRGITLLVEIIDPKTRIVVDYEGMSDLILIGAVDIRGKFPIDLTMDSLKAIGQMLDMPVTEQVDLTIDEAIKMKSEIPANEEGWVLQWDNGKRLKVKGDDYMAVHRVAYGLSLKRKLEAWHTGKMKELIEQVPEEFRKEVEAFQDNWDALAMTITENLQYILDECLANAETRKDFATNVKNNESLEKRYQSLIFTGYDTKKINIDVIKMYIYKNYRDFIEEGEEEDA</sequence>
<reference evidence="2 3" key="1">
    <citation type="submission" date="2017-09" db="EMBL/GenBank/DDBJ databases">
        <title>Large-scale bioinformatics analysis of Bacillus genomes uncovers conserved roles of natural products in bacterial physiology.</title>
        <authorList>
            <consortium name="Agbiome Team Llc"/>
            <person name="Bleich R.M."/>
            <person name="Grubbs K.J."/>
            <person name="Santa Maria K.C."/>
            <person name="Allen S.E."/>
            <person name="Farag S."/>
            <person name="Shank E.A."/>
            <person name="Bowers A."/>
        </authorList>
    </citation>
    <scope>NUCLEOTIDE SEQUENCE [LARGE SCALE GENOMIC DNA]</scope>
    <source>
        <strain evidence="2 3">AFS065400</strain>
    </source>
</reference>
<protein>
    <recommendedName>
        <fullName evidence="1">T4 RNA ligase 1-like N-terminal domain-containing protein</fullName>
    </recommendedName>
</protein>
<evidence type="ECO:0000313" key="2">
    <source>
        <dbReference type="EMBL" id="PFT50827.1"/>
    </source>
</evidence>
<name>A0A9X7ASL6_BACTU</name>
<dbReference type="Pfam" id="PF09511">
    <property type="entry name" value="RNA_lig_T4_1"/>
    <property type="match status" value="1"/>
</dbReference>
<organism evidence="2 3">
    <name type="scientific">Bacillus thuringiensis</name>
    <dbReference type="NCBI Taxonomy" id="1428"/>
    <lineage>
        <taxon>Bacteria</taxon>
        <taxon>Bacillati</taxon>
        <taxon>Bacillota</taxon>
        <taxon>Bacilli</taxon>
        <taxon>Bacillales</taxon>
        <taxon>Bacillaceae</taxon>
        <taxon>Bacillus</taxon>
        <taxon>Bacillus cereus group</taxon>
    </lineage>
</organism>